<keyword evidence="1" id="KW-1133">Transmembrane helix</keyword>
<reference evidence="2" key="1">
    <citation type="journal article" date="2021" name="Proc. Natl. Acad. Sci. U.S.A.">
        <title>A Catalog of Tens of Thousands of Viruses from Human Metagenomes Reveals Hidden Associations with Chronic Diseases.</title>
        <authorList>
            <person name="Tisza M.J."/>
            <person name="Buck C.B."/>
        </authorList>
    </citation>
    <scope>NUCLEOTIDE SEQUENCE</scope>
    <source>
        <strain evidence="2">Ctk251</strain>
    </source>
</reference>
<accession>A0A8S5MT39</accession>
<dbReference type="EMBL" id="BK014979">
    <property type="protein sequence ID" value="DAD85304.1"/>
    <property type="molecule type" value="Genomic_DNA"/>
</dbReference>
<evidence type="ECO:0000313" key="2">
    <source>
        <dbReference type="EMBL" id="DAD85304.1"/>
    </source>
</evidence>
<name>A0A8S5MT39_9CAUD</name>
<keyword evidence="1" id="KW-0472">Membrane</keyword>
<protein>
    <submittedName>
        <fullName evidence="2">Uncharacterized protein</fullName>
    </submittedName>
</protein>
<keyword evidence="1" id="KW-0812">Transmembrane</keyword>
<sequence length="54" mass="6298">MKKLAAFLFKATAMYISMLLLFISFALMVVWDRFDTFYVPVLSLIVFIVAFLKL</sequence>
<feature type="transmembrane region" description="Helical" evidence="1">
    <location>
        <begin position="37"/>
        <end position="52"/>
    </location>
</feature>
<organism evidence="2">
    <name type="scientific">Myoviridae sp. ctk251</name>
    <dbReference type="NCBI Taxonomy" id="2826689"/>
    <lineage>
        <taxon>Viruses</taxon>
        <taxon>Duplodnaviria</taxon>
        <taxon>Heunggongvirae</taxon>
        <taxon>Uroviricota</taxon>
        <taxon>Caudoviricetes</taxon>
    </lineage>
</organism>
<feature type="transmembrane region" description="Helical" evidence="1">
    <location>
        <begin position="12"/>
        <end position="31"/>
    </location>
</feature>
<evidence type="ECO:0000256" key="1">
    <source>
        <dbReference type="SAM" id="Phobius"/>
    </source>
</evidence>
<proteinExistence type="predicted"/>